<dbReference type="Proteomes" id="UP001241072">
    <property type="component" value="Unassembled WGS sequence"/>
</dbReference>
<evidence type="ECO:0000256" key="2">
    <source>
        <dbReference type="ARBA" id="ARBA00023002"/>
    </source>
</evidence>
<accession>A0ABT9BNQ9</accession>
<dbReference type="PANTHER" id="PTHR10996:SF283">
    <property type="entry name" value="GLYOXYLATE_HYDROXYPYRUVATE REDUCTASE B"/>
    <property type="match status" value="1"/>
</dbReference>
<dbReference type="PANTHER" id="PTHR10996">
    <property type="entry name" value="2-HYDROXYACID DEHYDROGENASE-RELATED"/>
    <property type="match status" value="1"/>
</dbReference>
<proteinExistence type="inferred from homology"/>
<dbReference type="Pfam" id="PF02826">
    <property type="entry name" value="2-Hacid_dh_C"/>
    <property type="match status" value="1"/>
</dbReference>
<feature type="domain" description="D-isomer specific 2-hydroxyacid dehydrogenase NAD-binding" evidence="5">
    <location>
        <begin position="115"/>
        <end position="283"/>
    </location>
</feature>
<evidence type="ECO:0000313" key="6">
    <source>
        <dbReference type="EMBL" id="MDO7882666.1"/>
    </source>
</evidence>
<dbReference type="InterPro" id="IPR029752">
    <property type="entry name" value="D-isomer_DH_CS1"/>
</dbReference>
<dbReference type="SUPFAM" id="SSF52283">
    <property type="entry name" value="Formate/glycerate dehydrogenase catalytic domain-like"/>
    <property type="match status" value="1"/>
</dbReference>
<evidence type="ECO:0000259" key="4">
    <source>
        <dbReference type="Pfam" id="PF00389"/>
    </source>
</evidence>
<comment type="similarity">
    <text evidence="1 3">Belongs to the D-isomer specific 2-hydroxyacid dehydrogenase family.</text>
</comment>
<evidence type="ECO:0000313" key="7">
    <source>
        <dbReference type="Proteomes" id="UP001241072"/>
    </source>
</evidence>
<dbReference type="SUPFAM" id="SSF51735">
    <property type="entry name" value="NAD(P)-binding Rossmann-fold domains"/>
    <property type="match status" value="1"/>
</dbReference>
<dbReference type="Gene3D" id="3.40.50.720">
    <property type="entry name" value="NAD(P)-binding Rossmann-like Domain"/>
    <property type="match status" value="2"/>
</dbReference>
<name>A0ABT9BNQ9_9MICO</name>
<keyword evidence="7" id="KW-1185">Reference proteome</keyword>
<evidence type="ECO:0000259" key="5">
    <source>
        <dbReference type="Pfam" id="PF02826"/>
    </source>
</evidence>
<keyword evidence="2 3" id="KW-0560">Oxidoreductase</keyword>
<comment type="caution">
    <text evidence="6">The sequence shown here is derived from an EMBL/GenBank/DDBJ whole genome shotgun (WGS) entry which is preliminary data.</text>
</comment>
<protein>
    <submittedName>
        <fullName evidence="6">2-hydroxyacid dehydrogenase</fullName>
    </submittedName>
</protein>
<dbReference type="Pfam" id="PF00389">
    <property type="entry name" value="2-Hacid_dh"/>
    <property type="match status" value="1"/>
</dbReference>
<feature type="domain" description="D-isomer specific 2-hydroxyacid dehydrogenase catalytic" evidence="4">
    <location>
        <begin position="19"/>
        <end position="310"/>
    </location>
</feature>
<gene>
    <name evidence="6" type="ORF">Q5716_10565</name>
</gene>
<evidence type="ECO:0000256" key="3">
    <source>
        <dbReference type="RuleBase" id="RU003719"/>
    </source>
</evidence>
<dbReference type="InterPro" id="IPR036291">
    <property type="entry name" value="NAD(P)-bd_dom_sf"/>
</dbReference>
<dbReference type="InterPro" id="IPR050223">
    <property type="entry name" value="D-isomer_2-hydroxyacid_DH"/>
</dbReference>
<dbReference type="InterPro" id="IPR006140">
    <property type="entry name" value="D-isomer_DH_NAD-bd"/>
</dbReference>
<sequence length="313" mass="33296">MRIVCIDGEAQYKDIVERDVKTPLEKAGHVFDWFEESFADADAAIARASGYDALYVVGDQGPVPAGLIAQNRLKLVSFVGTGARRFVDMAEAASVGATVTNVPDFASQSVAEHAIALMFAVARRVVEGDRIVRSGEWTKNQGLKLAGRRLGVVGAGAIGEKVIAMGQGLGMDVVYWNRSERSVGAPRVELDELFETSDVVSLHLLHNEETDGMIGRDLLGRLGRNAILINTARAEIVDNDALAELLAEGAIFGAGLDVFVTEPPVEGTLPVATANTALTPHIGFHTDEADDVFRIAGENILAFASGSPVNVID</sequence>
<organism evidence="6 7">
    <name type="scientific">Antiquaquibacter soli</name>
    <dbReference type="NCBI Taxonomy" id="3064523"/>
    <lineage>
        <taxon>Bacteria</taxon>
        <taxon>Bacillati</taxon>
        <taxon>Actinomycetota</taxon>
        <taxon>Actinomycetes</taxon>
        <taxon>Micrococcales</taxon>
        <taxon>Microbacteriaceae</taxon>
        <taxon>Antiquaquibacter</taxon>
    </lineage>
</organism>
<dbReference type="PROSITE" id="PS00065">
    <property type="entry name" value="D_2_HYDROXYACID_DH_1"/>
    <property type="match status" value="1"/>
</dbReference>
<dbReference type="RefSeq" id="WP_305003099.1">
    <property type="nucleotide sequence ID" value="NZ_JAUQUB010000002.1"/>
</dbReference>
<reference evidence="6 7" key="1">
    <citation type="submission" date="2023-07" db="EMBL/GenBank/DDBJ databases">
        <title>Protaetiibacter sp. nov WY-16 isolated from soil.</title>
        <authorList>
            <person name="Liu B."/>
            <person name="Wan Y."/>
        </authorList>
    </citation>
    <scope>NUCLEOTIDE SEQUENCE [LARGE SCALE GENOMIC DNA]</scope>
    <source>
        <strain evidence="6 7">WY-16</strain>
    </source>
</reference>
<evidence type="ECO:0000256" key="1">
    <source>
        <dbReference type="ARBA" id="ARBA00005854"/>
    </source>
</evidence>
<dbReference type="InterPro" id="IPR006139">
    <property type="entry name" value="D-isomer_2_OHA_DH_cat_dom"/>
</dbReference>
<dbReference type="EMBL" id="JAUQUB010000002">
    <property type="protein sequence ID" value="MDO7882666.1"/>
    <property type="molecule type" value="Genomic_DNA"/>
</dbReference>